<evidence type="ECO:0008006" key="5">
    <source>
        <dbReference type="Google" id="ProtNLM"/>
    </source>
</evidence>
<evidence type="ECO:0000313" key="3">
    <source>
        <dbReference type="EMBL" id="KAK6342475.1"/>
    </source>
</evidence>
<name>A0AAN8RH85_9PEZI</name>
<gene>
    <name evidence="3" type="ORF">TWF718_007878</name>
</gene>
<comment type="caution">
    <text evidence="3">The sequence shown here is derived from an EMBL/GenBank/DDBJ whole genome shotgun (WGS) entry which is preliminary data.</text>
</comment>
<feature type="region of interest" description="Disordered" evidence="1">
    <location>
        <begin position="627"/>
        <end position="767"/>
    </location>
</feature>
<reference evidence="3 4" key="1">
    <citation type="submission" date="2019-10" db="EMBL/GenBank/DDBJ databases">
        <authorList>
            <person name="Palmer J.M."/>
        </authorList>
    </citation>
    <scope>NUCLEOTIDE SEQUENCE [LARGE SCALE GENOMIC DNA]</scope>
    <source>
        <strain evidence="3 4">TWF718</strain>
    </source>
</reference>
<dbReference type="Proteomes" id="UP001313282">
    <property type="component" value="Unassembled WGS sequence"/>
</dbReference>
<feature type="signal peptide" evidence="2">
    <location>
        <begin position="1"/>
        <end position="21"/>
    </location>
</feature>
<dbReference type="AlphaFoldDB" id="A0AAN8RH85"/>
<evidence type="ECO:0000313" key="4">
    <source>
        <dbReference type="Proteomes" id="UP001313282"/>
    </source>
</evidence>
<keyword evidence="4" id="KW-1185">Reference proteome</keyword>
<protein>
    <recommendedName>
        <fullName evidence="5">Enterotoxin</fullName>
    </recommendedName>
</protein>
<feature type="region of interest" description="Disordered" evidence="1">
    <location>
        <begin position="263"/>
        <end position="293"/>
    </location>
</feature>
<feature type="compositionally biased region" description="Acidic residues" evidence="1">
    <location>
        <begin position="667"/>
        <end position="705"/>
    </location>
</feature>
<feature type="compositionally biased region" description="Polar residues" evidence="1">
    <location>
        <begin position="343"/>
        <end position="360"/>
    </location>
</feature>
<proteinExistence type="predicted"/>
<organism evidence="3 4">
    <name type="scientific">Orbilia javanica</name>
    <dbReference type="NCBI Taxonomy" id="47235"/>
    <lineage>
        <taxon>Eukaryota</taxon>
        <taxon>Fungi</taxon>
        <taxon>Dikarya</taxon>
        <taxon>Ascomycota</taxon>
        <taxon>Pezizomycotina</taxon>
        <taxon>Orbiliomycetes</taxon>
        <taxon>Orbiliales</taxon>
        <taxon>Orbiliaceae</taxon>
        <taxon>Orbilia</taxon>
    </lineage>
</organism>
<keyword evidence="2" id="KW-0732">Signal</keyword>
<feature type="chain" id="PRO_5042831547" description="Enterotoxin" evidence="2">
    <location>
        <begin position="22"/>
        <end position="767"/>
    </location>
</feature>
<dbReference type="EMBL" id="JAVHNR010000005">
    <property type="protein sequence ID" value="KAK6342475.1"/>
    <property type="molecule type" value="Genomic_DNA"/>
</dbReference>
<evidence type="ECO:0000256" key="1">
    <source>
        <dbReference type="SAM" id="MobiDB-lite"/>
    </source>
</evidence>
<accession>A0AAN8RH85</accession>
<evidence type="ECO:0000256" key="2">
    <source>
        <dbReference type="SAM" id="SignalP"/>
    </source>
</evidence>
<feature type="compositionally biased region" description="Polar residues" evidence="1">
    <location>
        <begin position="627"/>
        <end position="642"/>
    </location>
</feature>
<feature type="compositionally biased region" description="Basic residues" evidence="1">
    <location>
        <begin position="746"/>
        <end position="757"/>
    </location>
</feature>
<sequence length="767" mass="83475">MLSHSIILLLTAFLYSTPSTSLSYSMISTKDIIEDPKDSTPKTYAPIRPVGCTLMTDTPLLPTGAQPNIRPSDRGSWAGIAIHQDTWSQESKWLGFWSRRECNRNLPSLIIHWYPDAPTDQLFDIRRLREYIPRLSEGDFRYMSWGEMTAVPQAIVDNVAPGSVAVREKKPSRVLGAEDQAWYAVFNDIVRVRTSPNDPMEDDLSGYSARGRGSEGKQLHLTFQNEQFTRAVDGPGGEVYPIPEDQVQDLGQVQQEEQILVSGQPSGRIPNSPVGEVEDAVSSRQQSSPGTFPEATVLLRIDTQLSSDTSQEADAGEAGTQIVVENPSTNVQQGSMEEEFDNAPQNQQTNALQPSQSSPAAEQLEEIIQQQLDFVPNRVDVDAILRNIGTNVEGVAQAITGTGVKSAILFVLNRIASQRLHLEMSMLTPVQTLELAGHQMSQWGPFALANSLGEMRIRREIRSGGLTPEMANRLRARAASVATVEVGVANKAVQDVVARMVAGSRNSAQEQVLIEPGPEIEEVGSFNDLLENVAPMNSANSASGGSPAGAVGLNNNIAPGNGRLPGGDIELEEEIFTGEDNAAAGELGLDDEVWRDIVVHSPIEEEQENVRRLTRGAVLNNISNRVNQLNRGNAPDSASESEYLQAGSVESPGAGGSPIESSPYVPEEWEDDQESFTDEEEVVEEEEAFTPQDDLVEDDLIEDDGSFTADDAYSASEEEFITSQDNTSDEGDYVPDDSSNSEGLRRGRSRGRPRGSIRTRGQGQGQA</sequence>
<feature type="region of interest" description="Disordered" evidence="1">
    <location>
        <begin position="335"/>
        <end position="360"/>
    </location>
</feature>